<sequence>MVVTLKVQINITGCSNKDMDTKTTVKEMSSTHQDTATRDLDANDTHAINVLHKHSNDHGSVVIAGICASYHQQEASRACRV</sequence>
<organism evidence="1 2">
    <name type="scientific">Lichtheimia corymbifera JMRC:FSU:9682</name>
    <dbReference type="NCBI Taxonomy" id="1263082"/>
    <lineage>
        <taxon>Eukaryota</taxon>
        <taxon>Fungi</taxon>
        <taxon>Fungi incertae sedis</taxon>
        <taxon>Mucoromycota</taxon>
        <taxon>Mucoromycotina</taxon>
        <taxon>Mucoromycetes</taxon>
        <taxon>Mucorales</taxon>
        <taxon>Lichtheimiaceae</taxon>
        <taxon>Lichtheimia</taxon>
    </lineage>
</organism>
<name>A0A068RIK7_9FUNG</name>
<dbReference type="Proteomes" id="UP000027586">
    <property type="component" value="Unassembled WGS sequence"/>
</dbReference>
<evidence type="ECO:0000313" key="1">
    <source>
        <dbReference type="EMBL" id="CDH48816.1"/>
    </source>
</evidence>
<evidence type="ECO:0000313" key="2">
    <source>
        <dbReference type="Proteomes" id="UP000027586"/>
    </source>
</evidence>
<dbReference type="EMBL" id="CBTN010000002">
    <property type="protein sequence ID" value="CDH48816.1"/>
    <property type="molecule type" value="Genomic_DNA"/>
</dbReference>
<keyword evidence="2" id="KW-1185">Reference proteome</keyword>
<dbReference type="VEuPathDB" id="FungiDB:LCOR_00585.1"/>
<protein>
    <submittedName>
        <fullName evidence="1">Uncharacterized protein</fullName>
    </submittedName>
</protein>
<reference evidence="1" key="1">
    <citation type="submission" date="2013-08" db="EMBL/GenBank/DDBJ databases">
        <title>Gene expansion shapes genome architecture in the human pathogen Lichtheimia corymbifera: an evolutionary genomics analysis in the ancient terrestrial Mucorales (Mucoromycotina).</title>
        <authorList>
            <person name="Schwartze V.U."/>
            <person name="Winter S."/>
            <person name="Shelest E."/>
            <person name="Marcet-Houben M."/>
            <person name="Horn F."/>
            <person name="Wehner S."/>
            <person name="Hoffmann K."/>
            <person name="Riege K."/>
            <person name="Sammeth M."/>
            <person name="Nowrousian M."/>
            <person name="Valiante V."/>
            <person name="Linde J."/>
            <person name="Jacobsen I.D."/>
            <person name="Marz M."/>
            <person name="Brakhage A.A."/>
            <person name="Gabaldon T."/>
            <person name="Bocker S."/>
            <person name="Voigt K."/>
        </authorList>
    </citation>
    <scope>NUCLEOTIDE SEQUENCE [LARGE SCALE GENOMIC DNA]</scope>
    <source>
        <strain evidence="1">FSU 9682</strain>
    </source>
</reference>
<gene>
    <name evidence="1" type="ORF">LCOR_00585.1</name>
</gene>
<dbReference type="AlphaFoldDB" id="A0A068RIK7"/>
<accession>A0A068RIK7</accession>
<proteinExistence type="predicted"/>
<comment type="caution">
    <text evidence="1">The sequence shown here is derived from an EMBL/GenBank/DDBJ whole genome shotgun (WGS) entry which is preliminary data.</text>
</comment>